<feature type="compositionally biased region" description="Low complexity" evidence="7">
    <location>
        <begin position="244"/>
        <end position="256"/>
    </location>
</feature>
<feature type="compositionally biased region" description="Basic and acidic residues" evidence="7">
    <location>
        <begin position="74"/>
        <end position="83"/>
    </location>
</feature>
<keyword evidence="2" id="KW-0964">Secreted</keyword>
<evidence type="ECO:0000256" key="7">
    <source>
        <dbReference type="SAM" id="MobiDB-lite"/>
    </source>
</evidence>
<protein>
    <submittedName>
        <fullName evidence="10">Uncharacterized protein LOC100898412</fullName>
    </submittedName>
</protein>
<feature type="region of interest" description="Disordered" evidence="7">
    <location>
        <begin position="192"/>
        <end position="391"/>
    </location>
</feature>
<dbReference type="RefSeq" id="XP_003743150.2">
    <property type="nucleotide sequence ID" value="XM_003743102.2"/>
</dbReference>
<dbReference type="GO" id="GO:0004252">
    <property type="term" value="F:serine-type endopeptidase activity"/>
    <property type="evidence" value="ECO:0007669"/>
    <property type="project" value="InterPro"/>
</dbReference>
<keyword evidence="6" id="KW-0378">Hydrolase</keyword>
<evidence type="ECO:0000256" key="5">
    <source>
        <dbReference type="ARBA" id="ARBA00024195"/>
    </source>
</evidence>
<feature type="region of interest" description="Disordered" evidence="7">
    <location>
        <begin position="74"/>
        <end position="96"/>
    </location>
</feature>
<evidence type="ECO:0000256" key="4">
    <source>
        <dbReference type="ARBA" id="ARBA00023157"/>
    </source>
</evidence>
<comment type="similarity">
    <text evidence="5">Belongs to the peptidase S1 family. CLIP subfamily.</text>
</comment>
<dbReference type="PROSITE" id="PS00134">
    <property type="entry name" value="TRYPSIN_HIS"/>
    <property type="match status" value="1"/>
</dbReference>
<feature type="compositionally biased region" description="Low complexity" evidence="7">
    <location>
        <begin position="372"/>
        <end position="381"/>
    </location>
</feature>
<name>A0AAJ6QTD2_9ACAR</name>
<comment type="subcellular location">
    <subcellularLocation>
        <location evidence="1">Secreted</location>
    </subcellularLocation>
</comment>
<dbReference type="KEGG" id="goe:100898412"/>
<dbReference type="FunFam" id="2.40.10.10:FF:000038">
    <property type="entry name" value="Serine protease"/>
    <property type="match status" value="1"/>
</dbReference>
<dbReference type="SMART" id="SM00680">
    <property type="entry name" value="CLIP"/>
    <property type="match status" value="1"/>
</dbReference>
<dbReference type="CDD" id="cd00190">
    <property type="entry name" value="Tryp_SPc"/>
    <property type="match status" value="1"/>
</dbReference>
<dbReference type="Gene3D" id="2.40.10.10">
    <property type="entry name" value="Trypsin-like serine proteases"/>
    <property type="match status" value="1"/>
</dbReference>
<dbReference type="SUPFAM" id="SSF50494">
    <property type="entry name" value="Trypsin-like serine proteases"/>
    <property type="match status" value="1"/>
</dbReference>
<feature type="domain" description="Peptidase S1" evidence="8">
    <location>
        <begin position="447"/>
        <end position="686"/>
    </location>
</feature>
<evidence type="ECO:0000256" key="1">
    <source>
        <dbReference type="ARBA" id="ARBA00004613"/>
    </source>
</evidence>
<evidence type="ECO:0000313" key="10">
    <source>
        <dbReference type="RefSeq" id="XP_003743150.2"/>
    </source>
</evidence>
<reference evidence="10" key="1">
    <citation type="submission" date="2025-08" db="UniProtKB">
        <authorList>
            <consortium name="RefSeq"/>
        </authorList>
    </citation>
    <scope>IDENTIFICATION</scope>
</reference>
<feature type="compositionally biased region" description="Gly residues" evidence="7">
    <location>
        <begin position="309"/>
        <end position="356"/>
    </location>
</feature>
<feature type="region of interest" description="Disordered" evidence="7">
    <location>
        <begin position="406"/>
        <end position="425"/>
    </location>
</feature>
<dbReference type="PRINTS" id="PR00722">
    <property type="entry name" value="CHYMOTRYPSIN"/>
</dbReference>
<dbReference type="PROSITE" id="PS00135">
    <property type="entry name" value="TRYPSIN_SER"/>
    <property type="match status" value="1"/>
</dbReference>
<dbReference type="InterPro" id="IPR001254">
    <property type="entry name" value="Trypsin_dom"/>
</dbReference>
<evidence type="ECO:0000256" key="6">
    <source>
        <dbReference type="RuleBase" id="RU363034"/>
    </source>
</evidence>
<evidence type="ECO:0000259" key="8">
    <source>
        <dbReference type="PROSITE" id="PS50240"/>
    </source>
</evidence>
<dbReference type="AlphaFoldDB" id="A0AAJ6QTD2"/>
<dbReference type="InterPro" id="IPR018114">
    <property type="entry name" value="TRYPSIN_HIS"/>
</dbReference>
<keyword evidence="3" id="KW-0732">Signal</keyword>
<keyword evidence="6" id="KW-0645">Protease</keyword>
<dbReference type="Pfam" id="PF00089">
    <property type="entry name" value="Trypsin"/>
    <property type="match status" value="1"/>
</dbReference>
<proteinExistence type="inferred from homology"/>
<accession>A0AAJ6QTD2</accession>
<dbReference type="InterPro" id="IPR009003">
    <property type="entry name" value="Peptidase_S1_PA"/>
</dbReference>
<dbReference type="GO" id="GO:0006508">
    <property type="term" value="P:proteolysis"/>
    <property type="evidence" value="ECO:0007669"/>
    <property type="project" value="UniProtKB-KW"/>
</dbReference>
<dbReference type="GO" id="GO:0005576">
    <property type="term" value="C:extracellular region"/>
    <property type="evidence" value="ECO:0007669"/>
    <property type="project" value="UniProtKB-SubCell"/>
</dbReference>
<keyword evidence="4" id="KW-1015">Disulfide bond</keyword>
<dbReference type="PANTHER" id="PTHR24252">
    <property type="entry name" value="ACROSIN-RELATED"/>
    <property type="match status" value="1"/>
</dbReference>
<keyword evidence="9" id="KW-1185">Reference proteome</keyword>
<keyword evidence="6" id="KW-0720">Serine protease</keyword>
<dbReference type="Proteomes" id="UP000694867">
    <property type="component" value="Unplaced"/>
</dbReference>
<dbReference type="SMART" id="SM00020">
    <property type="entry name" value="Tryp_SPc"/>
    <property type="match status" value="1"/>
</dbReference>
<dbReference type="InterPro" id="IPR033116">
    <property type="entry name" value="TRYPSIN_SER"/>
</dbReference>
<evidence type="ECO:0000256" key="3">
    <source>
        <dbReference type="ARBA" id="ARBA00022729"/>
    </source>
</evidence>
<organism evidence="9 10">
    <name type="scientific">Galendromus occidentalis</name>
    <name type="common">western predatory mite</name>
    <dbReference type="NCBI Taxonomy" id="34638"/>
    <lineage>
        <taxon>Eukaryota</taxon>
        <taxon>Metazoa</taxon>
        <taxon>Ecdysozoa</taxon>
        <taxon>Arthropoda</taxon>
        <taxon>Chelicerata</taxon>
        <taxon>Arachnida</taxon>
        <taxon>Acari</taxon>
        <taxon>Parasitiformes</taxon>
        <taxon>Mesostigmata</taxon>
        <taxon>Gamasina</taxon>
        <taxon>Phytoseioidea</taxon>
        <taxon>Phytoseiidae</taxon>
        <taxon>Typhlodrominae</taxon>
        <taxon>Galendromus</taxon>
    </lineage>
</organism>
<dbReference type="InterPro" id="IPR001314">
    <property type="entry name" value="Peptidase_S1A"/>
</dbReference>
<dbReference type="InterPro" id="IPR043504">
    <property type="entry name" value="Peptidase_S1_PA_chymotrypsin"/>
</dbReference>
<sequence>MKILLVSKFLYLLHLHGYGIVVGGSSNMHWNSLYISFVLICTTRITYGQGDFQARGKRGGLNIGISLDFSAGTRREDPAEKRHVQLPPGAESEDHGEPITDVDVVQRFLQQLESHRRRSSSFEGVPILGGIVKKVRRYQACITPKYDRGHCRHVQHCVLPAFLKNINILLSYSCFIGGAHLGVCCPDRHFSTNSEENEDSELPPSTTTKRPSLVDSLLSPVGGLLKPHKPNNPKRPDAPRQPDGPDSPGPDGYRPPQESDFVGPPDRRPHPPFRPPPDTFNGGPQHGGPPPDGFPHGGPPHGQLHNGGPNSGGPPHGGPHGGGPPHGGPHGGGPPHGGPHGGGPPHDGPHGGGPPQNGGPPQHGEFHPPARGQSNSESNSNNGGGNYFSTVKPAAPIRGAAYYPETTTSMSGSTPGGNSGKHSEDIVWTSTSSSWSTACGLSVNNRIVGGEVANAELWSWVAALMKVDKRSNKTEQFCGGVIITNRYIVTAAHCLPGISARDLTIRLGEFDFNEKENSRRQDFSVSRIVRHPAFNESNNNFADIALIKVSRDIKFNQFLLPVCMPPNETFAEKVATVIGWGVTSFAGRSSNVLKQLRIPVWSNKECQEKLSTITVLREFLCAGLKDQGGNDSCQGDSGGPLMVENENKQWTLIGVVSWGYGCGQKGIPAVYTRVSQFRQWIYDNAI</sequence>
<dbReference type="PROSITE" id="PS50240">
    <property type="entry name" value="TRYPSIN_DOM"/>
    <property type="match status" value="1"/>
</dbReference>
<dbReference type="PANTHER" id="PTHR24252:SF7">
    <property type="entry name" value="HYALIN"/>
    <property type="match status" value="1"/>
</dbReference>
<dbReference type="GeneID" id="100898412"/>
<dbReference type="InterPro" id="IPR022700">
    <property type="entry name" value="CLIP"/>
</dbReference>
<gene>
    <name evidence="10" type="primary">LOC100898412</name>
</gene>
<evidence type="ECO:0000313" key="9">
    <source>
        <dbReference type="Proteomes" id="UP000694867"/>
    </source>
</evidence>
<evidence type="ECO:0000256" key="2">
    <source>
        <dbReference type="ARBA" id="ARBA00022525"/>
    </source>
</evidence>